<dbReference type="CDD" id="cd02966">
    <property type="entry name" value="TlpA_like_family"/>
    <property type="match status" value="1"/>
</dbReference>
<feature type="domain" description="Thioredoxin" evidence="5">
    <location>
        <begin position="16"/>
        <end position="175"/>
    </location>
</feature>
<dbReference type="InterPro" id="IPR017937">
    <property type="entry name" value="Thioredoxin_CS"/>
</dbReference>
<keyword evidence="7" id="KW-1185">Reference proteome</keyword>
<comment type="subcellular location">
    <subcellularLocation>
        <location evidence="1">Cell envelope</location>
    </subcellularLocation>
</comment>
<keyword evidence="2" id="KW-0201">Cytochrome c-type biogenesis</keyword>
<comment type="caution">
    <text evidence="6">The sequence shown here is derived from an EMBL/GenBank/DDBJ whole genome shotgun (WGS) entry which is preliminary data.</text>
</comment>
<evidence type="ECO:0000259" key="5">
    <source>
        <dbReference type="PROSITE" id="PS51352"/>
    </source>
</evidence>
<dbReference type="PANTHER" id="PTHR42852">
    <property type="entry name" value="THIOL:DISULFIDE INTERCHANGE PROTEIN DSBE"/>
    <property type="match status" value="1"/>
</dbReference>
<dbReference type="Gene3D" id="3.40.30.10">
    <property type="entry name" value="Glutaredoxin"/>
    <property type="match status" value="1"/>
</dbReference>
<dbReference type="EMBL" id="JBEWZI010000009">
    <property type="protein sequence ID" value="MET7014524.1"/>
    <property type="molecule type" value="Genomic_DNA"/>
</dbReference>
<dbReference type="Proteomes" id="UP001549691">
    <property type="component" value="Unassembled WGS sequence"/>
</dbReference>
<evidence type="ECO:0000256" key="4">
    <source>
        <dbReference type="ARBA" id="ARBA00023284"/>
    </source>
</evidence>
<name>A0ABV2TKS0_9RHOO</name>
<keyword evidence="4" id="KW-0676">Redox-active center</keyword>
<evidence type="ECO:0000313" key="6">
    <source>
        <dbReference type="EMBL" id="MET7014524.1"/>
    </source>
</evidence>
<keyword evidence="3" id="KW-1015">Disulfide bond</keyword>
<protein>
    <submittedName>
        <fullName evidence="6">TlpA disulfide reductase family protein</fullName>
    </submittedName>
</protein>
<dbReference type="SUPFAM" id="SSF52833">
    <property type="entry name" value="Thioredoxin-like"/>
    <property type="match status" value="1"/>
</dbReference>
<evidence type="ECO:0000256" key="3">
    <source>
        <dbReference type="ARBA" id="ARBA00023157"/>
    </source>
</evidence>
<dbReference type="PROSITE" id="PS00194">
    <property type="entry name" value="THIOREDOXIN_1"/>
    <property type="match status" value="1"/>
</dbReference>
<dbReference type="PROSITE" id="PS51352">
    <property type="entry name" value="THIOREDOXIN_2"/>
    <property type="match status" value="1"/>
</dbReference>
<proteinExistence type="predicted"/>
<dbReference type="InterPro" id="IPR036249">
    <property type="entry name" value="Thioredoxin-like_sf"/>
</dbReference>
<evidence type="ECO:0000313" key="7">
    <source>
        <dbReference type="Proteomes" id="UP001549691"/>
    </source>
</evidence>
<dbReference type="Pfam" id="PF08534">
    <property type="entry name" value="Redoxin"/>
    <property type="match status" value="1"/>
</dbReference>
<reference evidence="6 7" key="1">
    <citation type="submission" date="2024-07" db="EMBL/GenBank/DDBJ databases">
        <title>Uliginosibacterium flavum JJ3220;KACC:17644.</title>
        <authorList>
            <person name="Kim M.K."/>
        </authorList>
    </citation>
    <scope>NUCLEOTIDE SEQUENCE [LARGE SCALE GENOMIC DNA]</scope>
    <source>
        <strain evidence="6 7">KACC:17644</strain>
    </source>
</reference>
<dbReference type="PANTHER" id="PTHR42852:SF6">
    <property type="entry name" value="THIOL:DISULFIDE INTERCHANGE PROTEIN DSBE"/>
    <property type="match status" value="1"/>
</dbReference>
<gene>
    <name evidence="6" type="ORF">ABXR19_10015</name>
</gene>
<sequence length="180" mass="19413">MKSGNAVLLAVALCSALLGIVFNAHQRSQQNTGKLVTNQFLSSTLHDATGSPQALSRWAGKPLLINFWAPWCAPCVEEMPELAALQTELGAEHIQFIGIGLDSQESIRKFADRFEISYPLYVAGMHGAELSAQFGNRSGGLPFTALIGQDGRIVKTWLGRLNMPELRKDLAACLSSASPC</sequence>
<evidence type="ECO:0000256" key="1">
    <source>
        <dbReference type="ARBA" id="ARBA00004196"/>
    </source>
</evidence>
<accession>A0ABV2TKS0</accession>
<evidence type="ECO:0000256" key="2">
    <source>
        <dbReference type="ARBA" id="ARBA00022748"/>
    </source>
</evidence>
<dbReference type="InterPro" id="IPR013766">
    <property type="entry name" value="Thioredoxin_domain"/>
</dbReference>
<dbReference type="RefSeq" id="WP_354600987.1">
    <property type="nucleotide sequence ID" value="NZ_JBEWZI010000009.1"/>
</dbReference>
<dbReference type="InterPro" id="IPR050553">
    <property type="entry name" value="Thioredoxin_ResA/DsbE_sf"/>
</dbReference>
<dbReference type="InterPro" id="IPR013740">
    <property type="entry name" value="Redoxin"/>
</dbReference>
<organism evidence="6 7">
    <name type="scientific">Uliginosibacterium flavum</name>
    <dbReference type="NCBI Taxonomy" id="1396831"/>
    <lineage>
        <taxon>Bacteria</taxon>
        <taxon>Pseudomonadati</taxon>
        <taxon>Pseudomonadota</taxon>
        <taxon>Betaproteobacteria</taxon>
        <taxon>Rhodocyclales</taxon>
        <taxon>Zoogloeaceae</taxon>
        <taxon>Uliginosibacterium</taxon>
    </lineage>
</organism>